<evidence type="ECO:0000313" key="4">
    <source>
        <dbReference type="EMBL" id="CAI7995532.1"/>
    </source>
</evidence>
<evidence type="ECO:0000256" key="2">
    <source>
        <dbReference type="SAM" id="MobiDB-lite"/>
    </source>
</evidence>
<keyword evidence="5" id="KW-1185">Reference proteome</keyword>
<evidence type="ECO:0000256" key="1">
    <source>
        <dbReference type="SAM" id="Coils"/>
    </source>
</evidence>
<dbReference type="Proteomes" id="UP001174909">
    <property type="component" value="Unassembled WGS sequence"/>
</dbReference>
<dbReference type="InterPro" id="IPR019018">
    <property type="entry name" value="Rab-bd_FIP-RBD"/>
</dbReference>
<keyword evidence="1" id="KW-0175">Coiled coil</keyword>
<feature type="domain" description="FIP-RBD" evidence="3">
    <location>
        <begin position="446"/>
        <end position="508"/>
    </location>
</feature>
<dbReference type="AlphaFoldDB" id="A0AA35VWD4"/>
<dbReference type="PROSITE" id="PS51511">
    <property type="entry name" value="FIP_RBD"/>
    <property type="match status" value="1"/>
</dbReference>
<name>A0AA35VWD4_GEOBA</name>
<accession>A0AA35VWD4</accession>
<protein>
    <recommendedName>
        <fullName evidence="3">FIP-RBD domain-containing protein</fullName>
    </recommendedName>
</protein>
<evidence type="ECO:0000259" key="3">
    <source>
        <dbReference type="PROSITE" id="PS51511"/>
    </source>
</evidence>
<dbReference type="Gene3D" id="3.10.20.90">
    <property type="entry name" value="Phosphatidylinositol 3-kinase Catalytic Subunit, Chain A, domain 1"/>
    <property type="match status" value="1"/>
</dbReference>
<dbReference type="SUPFAM" id="SSF54236">
    <property type="entry name" value="Ubiquitin-like"/>
    <property type="match status" value="1"/>
</dbReference>
<feature type="region of interest" description="Disordered" evidence="2">
    <location>
        <begin position="242"/>
        <end position="299"/>
    </location>
</feature>
<evidence type="ECO:0000313" key="5">
    <source>
        <dbReference type="Proteomes" id="UP001174909"/>
    </source>
</evidence>
<proteinExistence type="predicted"/>
<feature type="compositionally biased region" description="Polar residues" evidence="2">
    <location>
        <begin position="262"/>
        <end position="275"/>
    </location>
</feature>
<dbReference type="EMBL" id="CASHTH010000248">
    <property type="protein sequence ID" value="CAI7995532.1"/>
    <property type="molecule type" value="Genomic_DNA"/>
</dbReference>
<comment type="caution">
    <text evidence="4">The sequence shown here is derived from an EMBL/GenBank/DDBJ whole genome shotgun (WGS) entry which is preliminary data.</text>
</comment>
<sequence>MTEESSQSSAYGPMTAQLSKDLDQGVVVHEDGKYQRVRLGSYLKQTARRERSSSKPSADSTSGLVRLFMENVQEGLHYKAFLATERTSAAELVDKALERSHILNWPQSNNYHFELRIKGNAQRVQLLLDLPLCPRTDVRLSLPTSASTAEAVQSILAVLGLGETFSQRGIHCALMDVTSRTRAERALAEKECPVSLLNAGHKLKLVSLSVQKRHSSGQSDVSLLARLQRLEQEKAMLTEQLQSAQSFMRSHVEGEQTRRRSTSATTGPDPSTQQEKQTHLHSSVDRGAGDGAVGEGEEEVVERLRGLNAALNNQLQQQRENTTELTREKERLEKNVFELTSRDKEMVLEIGVLKATITGLKEQLSDSERSMKQLQQSIDRSQPRNDVEMSSLQESLRRAKQEITRLQNSNQEQVKFKYCRFSAVQLEAAEQERLKTVRSVRQFVVQSGVGEDEHLEEDSNSASMYRASRAELVKACRHANKELHQHRLYLDQLLAIVIERHPEVLTMVTEAQKMRDLLDSESWC</sequence>
<feature type="compositionally biased region" description="Basic and acidic residues" evidence="2">
    <location>
        <begin position="276"/>
        <end position="288"/>
    </location>
</feature>
<dbReference type="InterPro" id="IPR029071">
    <property type="entry name" value="Ubiquitin-like_domsf"/>
</dbReference>
<reference evidence="4" key="1">
    <citation type="submission" date="2023-03" db="EMBL/GenBank/DDBJ databases">
        <authorList>
            <person name="Steffen K."/>
            <person name="Cardenas P."/>
        </authorList>
    </citation>
    <scope>NUCLEOTIDE SEQUENCE</scope>
</reference>
<organism evidence="4 5">
    <name type="scientific">Geodia barretti</name>
    <name type="common">Barrett's horny sponge</name>
    <dbReference type="NCBI Taxonomy" id="519541"/>
    <lineage>
        <taxon>Eukaryota</taxon>
        <taxon>Metazoa</taxon>
        <taxon>Porifera</taxon>
        <taxon>Demospongiae</taxon>
        <taxon>Heteroscleromorpha</taxon>
        <taxon>Tetractinellida</taxon>
        <taxon>Astrophorina</taxon>
        <taxon>Geodiidae</taxon>
        <taxon>Geodia</taxon>
    </lineage>
</organism>
<gene>
    <name evidence="4" type="ORF">GBAR_LOCUS1708</name>
</gene>
<feature type="coiled-coil region" evidence="1">
    <location>
        <begin position="301"/>
        <end position="412"/>
    </location>
</feature>